<sequence>MLLLKMRSPRRRENTQEQIEVEMGVPGNNNNNHHNKSNKGNCPIPKLLWLGILILLYINIHGVISSTLGLTRKGML</sequence>
<keyword evidence="2" id="KW-0812">Transmembrane</keyword>
<dbReference type="Proteomes" id="UP000265520">
    <property type="component" value="Unassembled WGS sequence"/>
</dbReference>
<organism evidence="3 4">
    <name type="scientific">Trifolium medium</name>
    <dbReference type="NCBI Taxonomy" id="97028"/>
    <lineage>
        <taxon>Eukaryota</taxon>
        <taxon>Viridiplantae</taxon>
        <taxon>Streptophyta</taxon>
        <taxon>Embryophyta</taxon>
        <taxon>Tracheophyta</taxon>
        <taxon>Spermatophyta</taxon>
        <taxon>Magnoliopsida</taxon>
        <taxon>eudicotyledons</taxon>
        <taxon>Gunneridae</taxon>
        <taxon>Pentapetalae</taxon>
        <taxon>rosids</taxon>
        <taxon>fabids</taxon>
        <taxon>Fabales</taxon>
        <taxon>Fabaceae</taxon>
        <taxon>Papilionoideae</taxon>
        <taxon>50 kb inversion clade</taxon>
        <taxon>NPAAA clade</taxon>
        <taxon>Hologalegina</taxon>
        <taxon>IRL clade</taxon>
        <taxon>Trifolieae</taxon>
        <taxon>Trifolium</taxon>
    </lineage>
</organism>
<evidence type="ECO:0000256" key="2">
    <source>
        <dbReference type="SAM" id="Phobius"/>
    </source>
</evidence>
<keyword evidence="4" id="KW-1185">Reference proteome</keyword>
<comment type="caution">
    <text evidence="3">The sequence shown here is derived from an EMBL/GenBank/DDBJ whole genome shotgun (WGS) entry which is preliminary data.</text>
</comment>
<proteinExistence type="predicted"/>
<reference evidence="3 4" key="1">
    <citation type="journal article" date="2018" name="Front. Plant Sci.">
        <title>Red Clover (Trifolium pratense) and Zigzag Clover (T. medium) - A Picture of Genomic Similarities and Differences.</title>
        <authorList>
            <person name="Dluhosova J."/>
            <person name="Istvanek J."/>
            <person name="Nedelnik J."/>
            <person name="Repkova J."/>
        </authorList>
    </citation>
    <scope>NUCLEOTIDE SEQUENCE [LARGE SCALE GENOMIC DNA]</scope>
    <source>
        <strain evidence="4">cv. 10/8</strain>
        <tissue evidence="3">Leaf</tissue>
    </source>
</reference>
<accession>A0A392TNQ4</accession>
<protein>
    <submittedName>
        <fullName evidence="3">Uncharacterized protein</fullName>
    </submittedName>
</protein>
<keyword evidence="2" id="KW-0472">Membrane</keyword>
<feature type="compositionally biased region" description="Low complexity" evidence="1">
    <location>
        <begin position="27"/>
        <end position="38"/>
    </location>
</feature>
<keyword evidence="2" id="KW-1133">Transmembrane helix</keyword>
<dbReference type="AlphaFoldDB" id="A0A392TNQ4"/>
<feature type="transmembrane region" description="Helical" evidence="2">
    <location>
        <begin position="47"/>
        <end position="70"/>
    </location>
</feature>
<name>A0A392TNQ4_9FABA</name>
<feature type="region of interest" description="Disordered" evidence="1">
    <location>
        <begin position="1"/>
        <end position="38"/>
    </location>
</feature>
<evidence type="ECO:0000313" key="4">
    <source>
        <dbReference type="Proteomes" id="UP000265520"/>
    </source>
</evidence>
<evidence type="ECO:0000256" key="1">
    <source>
        <dbReference type="SAM" id="MobiDB-lite"/>
    </source>
</evidence>
<evidence type="ECO:0000313" key="3">
    <source>
        <dbReference type="EMBL" id="MCI62773.1"/>
    </source>
</evidence>
<dbReference type="EMBL" id="LXQA010625146">
    <property type="protein sequence ID" value="MCI62773.1"/>
    <property type="molecule type" value="Genomic_DNA"/>
</dbReference>